<accession>A0A2P2N5M0</accession>
<name>A0A2P2N5M0_RHIMU</name>
<proteinExistence type="predicted"/>
<evidence type="ECO:0000313" key="1">
    <source>
        <dbReference type="EMBL" id="MBX37750.1"/>
    </source>
</evidence>
<dbReference type="EMBL" id="GGEC01057266">
    <property type="protein sequence ID" value="MBX37750.1"/>
    <property type="molecule type" value="Transcribed_RNA"/>
</dbReference>
<dbReference type="AlphaFoldDB" id="A0A2P2N5M0"/>
<organism evidence="1">
    <name type="scientific">Rhizophora mucronata</name>
    <name type="common">Asiatic mangrove</name>
    <dbReference type="NCBI Taxonomy" id="61149"/>
    <lineage>
        <taxon>Eukaryota</taxon>
        <taxon>Viridiplantae</taxon>
        <taxon>Streptophyta</taxon>
        <taxon>Embryophyta</taxon>
        <taxon>Tracheophyta</taxon>
        <taxon>Spermatophyta</taxon>
        <taxon>Magnoliopsida</taxon>
        <taxon>eudicotyledons</taxon>
        <taxon>Gunneridae</taxon>
        <taxon>Pentapetalae</taxon>
        <taxon>rosids</taxon>
        <taxon>fabids</taxon>
        <taxon>Malpighiales</taxon>
        <taxon>Rhizophoraceae</taxon>
        <taxon>Rhizophora</taxon>
    </lineage>
</organism>
<protein>
    <submittedName>
        <fullName evidence="1">Uncharacterized protein</fullName>
    </submittedName>
</protein>
<reference evidence="1" key="1">
    <citation type="submission" date="2018-02" db="EMBL/GenBank/DDBJ databases">
        <title>Rhizophora mucronata_Transcriptome.</title>
        <authorList>
            <person name="Meera S.P."/>
            <person name="Sreeshan A."/>
            <person name="Augustine A."/>
        </authorList>
    </citation>
    <scope>NUCLEOTIDE SEQUENCE</scope>
    <source>
        <tissue evidence="1">Leaf</tissue>
    </source>
</reference>
<sequence length="32" mass="3930">MKFFGKFHEVKFPEWLSILAQNCRRLAMEQIM</sequence>